<proteinExistence type="predicted"/>
<dbReference type="Proteomes" id="UP000001396">
    <property type="component" value="Unassembled WGS sequence"/>
</dbReference>
<sequence>MIIISSNNNNSNDNVEEEVLLVVLPITLIQRILTELWQSQYLLVTTKLQFYQTVLPVFTLLSKRFFVFTSNCLFTKQRLQVESTNSLGGGGGGYNAALSRTVSAIKHAITNRLSIFKHIETLTIDTELFNYFIRETTIFIIDDTQQQQLLLLFGRVRYLTLRGHHINKNGINTIVTFMTMLESLALKDVYIDINQPFGTVTVEDSSISLLNSIQLAIPSLTAIDLSTTHFNYKPQQQQLIIQKNIHSIKLPKKPFPNSTFFKFPQPNKFHTIGISLSILNNSKIFQLPSGFFTENLTKLIIYNTTMHSDCYDDLYEFLVMTPHCRVNYLAIEYNQTVANWLKETIPKCPTIETIRFLKGTEQCFGNQLTCIQQCRRNLRQLITYTSFDPSKLNYFTPQFKIHFQHCIFQMASIKKNNNKEFIKYVLSIEWK</sequence>
<dbReference type="RefSeq" id="XP_020437065.1">
    <property type="nucleotide sequence ID" value="XM_020572948.1"/>
</dbReference>
<accession>D3B0Y1</accession>
<dbReference type="Gene3D" id="3.80.10.10">
    <property type="entry name" value="Ribonuclease Inhibitor"/>
    <property type="match status" value="1"/>
</dbReference>
<reference evidence="1 2" key="1">
    <citation type="journal article" date="2011" name="Genome Res.">
        <title>Phylogeny-wide analysis of social amoeba genomes highlights ancient origins for complex intercellular communication.</title>
        <authorList>
            <person name="Heidel A.J."/>
            <person name="Lawal H.M."/>
            <person name="Felder M."/>
            <person name="Schilde C."/>
            <person name="Helps N.R."/>
            <person name="Tunggal B."/>
            <person name="Rivero F."/>
            <person name="John U."/>
            <person name="Schleicher M."/>
            <person name="Eichinger L."/>
            <person name="Platzer M."/>
            <person name="Noegel A.A."/>
            <person name="Schaap P."/>
            <person name="Gloeckner G."/>
        </authorList>
    </citation>
    <scope>NUCLEOTIDE SEQUENCE [LARGE SCALE GENOMIC DNA]</scope>
    <source>
        <strain evidence="2">ATCC 26659 / Pp 5 / PN500</strain>
    </source>
</reference>
<dbReference type="InterPro" id="IPR032675">
    <property type="entry name" value="LRR_dom_sf"/>
</dbReference>
<dbReference type="InParanoid" id="D3B0Y1"/>
<comment type="caution">
    <text evidence="1">The sequence shown here is derived from an EMBL/GenBank/DDBJ whole genome shotgun (WGS) entry which is preliminary data.</text>
</comment>
<protein>
    <submittedName>
        <fullName evidence="1">Uncharacterized protein</fullName>
    </submittedName>
</protein>
<dbReference type="AlphaFoldDB" id="D3B0Y1"/>
<evidence type="ECO:0000313" key="2">
    <source>
        <dbReference type="Proteomes" id="UP000001396"/>
    </source>
</evidence>
<dbReference type="GeneID" id="31357474"/>
<dbReference type="SUPFAM" id="SSF52047">
    <property type="entry name" value="RNI-like"/>
    <property type="match status" value="1"/>
</dbReference>
<evidence type="ECO:0000313" key="1">
    <source>
        <dbReference type="EMBL" id="EFA84955.1"/>
    </source>
</evidence>
<dbReference type="EMBL" id="ADBJ01000008">
    <property type="protein sequence ID" value="EFA84955.1"/>
    <property type="molecule type" value="Genomic_DNA"/>
</dbReference>
<gene>
    <name evidence="1" type="ORF">PPL_01948</name>
</gene>
<organism evidence="1 2">
    <name type="scientific">Heterostelium pallidum (strain ATCC 26659 / Pp 5 / PN500)</name>
    <name type="common">Cellular slime mold</name>
    <name type="synonym">Polysphondylium pallidum</name>
    <dbReference type="NCBI Taxonomy" id="670386"/>
    <lineage>
        <taxon>Eukaryota</taxon>
        <taxon>Amoebozoa</taxon>
        <taxon>Evosea</taxon>
        <taxon>Eumycetozoa</taxon>
        <taxon>Dictyostelia</taxon>
        <taxon>Acytosteliales</taxon>
        <taxon>Acytosteliaceae</taxon>
        <taxon>Heterostelium</taxon>
    </lineage>
</organism>
<keyword evidence="2" id="KW-1185">Reference proteome</keyword>
<name>D3B0Y1_HETP5</name>